<keyword evidence="9" id="KW-0732">Signal</keyword>
<reference evidence="10" key="2">
    <citation type="submission" date="2023-06" db="EMBL/GenBank/DDBJ databases">
        <authorList>
            <person name="Ma L."/>
            <person name="Liu K.-W."/>
            <person name="Li Z."/>
            <person name="Hsiao Y.-Y."/>
            <person name="Qi Y."/>
            <person name="Fu T."/>
            <person name="Tang G."/>
            <person name="Zhang D."/>
            <person name="Sun W.-H."/>
            <person name="Liu D.-K."/>
            <person name="Li Y."/>
            <person name="Chen G.-Z."/>
            <person name="Liu X.-D."/>
            <person name="Liao X.-Y."/>
            <person name="Jiang Y.-T."/>
            <person name="Yu X."/>
            <person name="Hao Y."/>
            <person name="Huang J."/>
            <person name="Zhao X.-W."/>
            <person name="Ke S."/>
            <person name="Chen Y.-Y."/>
            <person name="Wu W.-L."/>
            <person name="Hsu J.-L."/>
            <person name="Lin Y.-F."/>
            <person name="Huang M.-D."/>
            <person name="Li C.-Y."/>
            <person name="Huang L."/>
            <person name="Wang Z.-W."/>
            <person name="Zhao X."/>
            <person name="Zhong W.-Y."/>
            <person name="Peng D.-H."/>
            <person name="Ahmad S."/>
            <person name="Lan S."/>
            <person name="Zhang J.-S."/>
            <person name="Tsai W.-C."/>
            <person name="Van De Peer Y."/>
            <person name="Liu Z.-J."/>
        </authorList>
    </citation>
    <scope>NUCLEOTIDE SEQUENCE</scope>
    <source>
        <strain evidence="10">CP</strain>
        <tissue evidence="10">Leaves</tissue>
    </source>
</reference>
<evidence type="ECO:0000256" key="7">
    <source>
        <dbReference type="ARBA" id="ARBA00023316"/>
    </source>
</evidence>
<dbReference type="InterPro" id="IPR012334">
    <property type="entry name" value="Pectin_lyas_fold"/>
</dbReference>
<reference evidence="10" key="1">
    <citation type="journal article" date="2023" name="Nat. Commun.">
        <title>Diploid and tetraploid genomes of Acorus and the evolution of monocots.</title>
        <authorList>
            <person name="Ma L."/>
            <person name="Liu K.W."/>
            <person name="Li Z."/>
            <person name="Hsiao Y.Y."/>
            <person name="Qi Y."/>
            <person name="Fu T."/>
            <person name="Tang G.D."/>
            <person name="Zhang D."/>
            <person name="Sun W.H."/>
            <person name="Liu D.K."/>
            <person name="Li Y."/>
            <person name="Chen G.Z."/>
            <person name="Liu X.D."/>
            <person name="Liao X.Y."/>
            <person name="Jiang Y.T."/>
            <person name="Yu X."/>
            <person name="Hao Y."/>
            <person name="Huang J."/>
            <person name="Zhao X.W."/>
            <person name="Ke S."/>
            <person name="Chen Y.Y."/>
            <person name="Wu W.L."/>
            <person name="Hsu J.L."/>
            <person name="Lin Y.F."/>
            <person name="Huang M.D."/>
            <person name="Li C.Y."/>
            <person name="Huang L."/>
            <person name="Wang Z.W."/>
            <person name="Zhao X."/>
            <person name="Zhong W.Y."/>
            <person name="Peng D.H."/>
            <person name="Ahmad S."/>
            <person name="Lan S."/>
            <person name="Zhang J.S."/>
            <person name="Tsai W.C."/>
            <person name="Van de Peer Y."/>
            <person name="Liu Z.J."/>
        </authorList>
    </citation>
    <scope>NUCLEOTIDE SEQUENCE</scope>
    <source>
        <strain evidence="10">CP</strain>
    </source>
</reference>
<protein>
    <submittedName>
        <fullName evidence="10">Exopolygalacturonase</fullName>
    </submittedName>
</protein>
<keyword evidence="6 8" id="KW-0326">Glycosidase</keyword>
<dbReference type="SUPFAM" id="SSF51126">
    <property type="entry name" value="Pectin lyase-like"/>
    <property type="match status" value="1"/>
</dbReference>
<comment type="similarity">
    <text evidence="2 8">Belongs to the glycosyl hydrolase 28 family.</text>
</comment>
<evidence type="ECO:0000256" key="3">
    <source>
        <dbReference type="ARBA" id="ARBA00022512"/>
    </source>
</evidence>
<name>A0AAV9CYG1_ACOCL</name>
<evidence type="ECO:0000256" key="1">
    <source>
        <dbReference type="ARBA" id="ARBA00004191"/>
    </source>
</evidence>
<keyword evidence="7" id="KW-0961">Cell wall biogenesis/degradation</keyword>
<feature type="chain" id="PRO_5043888743" evidence="9">
    <location>
        <begin position="23"/>
        <end position="377"/>
    </location>
</feature>
<evidence type="ECO:0000256" key="5">
    <source>
        <dbReference type="ARBA" id="ARBA00022801"/>
    </source>
</evidence>
<keyword evidence="3" id="KW-0134">Cell wall</keyword>
<evidence type="ECO:0000256" key="2">
    <source>
        <dbReference type="ARBA" id="ARBA00008834"/>
    </source>
</evidence>
<dbReference type="GO" id="GO:0004650">
    <property type="term" value="F:polygalacturonase activity"/>
    <property type="evidence" value="ECO:0007669"/>
    <property type="project" value="InterPro"/>
</dbReference>
<proteinExistence type="inferred from homology"/>
<organism evidence="10 11">
    <name type="scientific">Acorus calamus</name>
    <name type="common">Sweet flag</name>
    <dbReference type="NCBI Taxonomy" id="4465"/>
    <lineage>
        <taxon>Eukaryota</taxon>
        <taxon>Viridiplantae</taxon>
        <taxon>Streptophyta</taxon>
        <taxon>Embryophyta</taxon>
        <taxon>Tracheophyta</taxon>
        <taxon>Spermatophyta</taxon>
        <taxon>Magnoliopsida</taxon>
        <taxon>Liliopsida</taxon>
        <taxon>Acoraceae</taxon>
        <taxon>Acorus</taxon>
    </lineage>
</organism>
<comment type="caution">
    <text evidence="10">The sequence shown here is derived from an EMBL/GenBank/DDBJ whole genome shotgun (WGS) entry which is preliminary data.</text>
</comment>
<dbReference type="Pfam" id="PF00295">
    <property type="entry name" value="Glyco_hydro_28"/>
    <property type="match status" value="1"/>
</dbReference>
<dbReference type="EMBL" id="JAUJYO010000017">
    <property type="protein sequence ID" value="KAK1293358.1"/>
    <property type="molecule type" value="Genomic_DNA"/>
</dbReference>
<evidence type="ECO:0000313" key="10">
    <source>
        <dbReference type="EMBL" id="KAK1293358.1"/>
    </source>
</evidence>
<keyword evidence="11" id="KW-1185">Reference proteome</keyword>
<dbReference type="GO" id="GO:0071555">
    <property type="term" value="P:cell wall organization"/>
    <property type="evidence" value="ECO:0007669"/>
    <property type="project" value="UniProtKB-KW"/>
</dbReference>
<dbReference type="GO" id="GO:0005975">
    <property type="term" value="P:carbohydrate metabolic process"/>
    <property type="evidence" value="ECO:0007669"/>
    <property type="project" value="InterPro"/>
</dbReference>
<accession>A0AAV9CYG1</accession>
<keyword evidence="5 8" id="KW-0378">Hydrolase</keyword>
<dbReference type="Gene3D" id="2.160.20.10">
    <property type="entry name" value="Single-stranded right-handed beta-helix, Pectin lyase-like"/>
    <property type="match status" value="1"/>
</dbReference>
<evidence type="ECO:0000313" key="11">
    <source>
        <dbReference type="Proteomes" id="UP001180020"/>
    </source>
</evidence>
<keyword evidence="4" id="KW-0964">Secreted</keyword>
<gene>
    <name evidence="10" type="primary">PG2C</name>
    <name evidence="10" type="ORF">QJS10_CPB17g01232</name>
</gene>
<evidence type="ECO:0000256" key="9">
    <source>
        <dbReference type="SAM" id="SignalP"/>
    </source>
</evidence>
<sequence>MAFMNKVFVAVCLGFFVVCAQATKRASLVKTPVIRWSRGSGFFDVTGYGAKPDGRTESSKGKSKVFIPAGTFFVGPIDFEGPCPGAMPEVQIMGTLKAPEGLDAFPKGSWITFGHIDNLKVSGFGVLDAQGAKAWRQTTCPQRKKCKNLPITLELSRVLNTNITGITLKDGKGFNMAVHKSKHICIDHIHIKAPPESPNTDGIHVSGSDHVSITNAQIGVGDDCVSVGQGTTNLLVSQVTCGPGHGISIGSLGKYRNEADVVGVIVRNCTLKGTTNGLRIKTWPGAGPSQARNFIYDNIVMDNASRVSISDVLFNNVRGTSASLIAVNFMCSSAAPCKSIRLSNINLRPIYGDTPTTSSCKNALGRSLGKQQPDACI</sequence>
<feature type="signal peptide" evidence="9">
    <location>
        <begin position="1"/>
        <end position="22"/>
    </location>
</feature>
<evidence type="ECO:0000256" key="8">
    <source>
        <dbReference type="RuleBase" id="RU361169"/>
    </source>
</evidence>
<evidence type="ECO:0000256" key="6">
    <source>
        <dbReference type="ARBA" id="ARBA00023295"/>
    </source>
</evidence>
<dbReference type="Proteomes" id="UP001180020">
    <property type="component" value="Unassembled WGS sequence"/>
</dbReference>
<dbReference type="PANTHER" id="PTHR31375">
    <property type="match status" value="1"/>
</dbReference>
<evidence type="ECO:0000256" key="4">
    <source>
        <dbReference type="ARBA" id="ARBA00022525"/>
    </source>
</evidence>
<comment type="subcellular location">
    <subcellularLocation>
        <location evidence="1">Secreted</location>
        <location evidence="1">Cell wall</location>
    </subcellularLocation>
</comment>
<dbReference type="AlphaFoldDB" id="A0AAV9CYG1"/>
<dbReference type="InterPro" id="IPR011050">
    <property type="entry name" value="Pectin_lyase_fold/virulence"/>
</dbReference>
<dbReference type="InterPro" id="IPR000743">
    <property type="entry name" value="Glyco_hydro_28"/>
</dbReference>